<dbReference type="InterPro" id="IPR006629">
    <property type="entry name" value="LITAF"/>
</dbReference>
<evidence type="ECO:0000256" key="5">
    <source>
        <dbReference type="ARBA" id="ARBA00023136"/>
    </source>
</evidence>
<dbReference type="Proteomes" id="UP000265663">
    <property type="component" value="Unassembled WGS sequence"/>
</dbReference>
<keyword evidence="3" id="KW-0479">Metal-binding</keyword>
<dbReference type="AlphaFoldDB" id="A0A3M7MBB1"/>
<dbReference type="Pfam" id="PF10601">
    <property type="entry name" value="zf-LITAF-like"/>
    <property type="match status" value="1"/>
</dbReference>
<evidence type="ECO:0000259" key="7">
    <source>
        <dbReference type="PROSITE" id="PS51837"/>
    </source>
</evidence>
<dbReference type="PANTHER" id="PTHR23292:SF6">
    <property type="entry name" value="FI16602P1-RELATED"/>
    <property type="match status" value="1"/>
</dbReference>
<dbReference type="PROSITE" id="PS51837">
    <property type="entry name" value="LITAF"/>
    <property type="match status" value="1"/>
</dbReference>
<name>A0A3M7MBB1_9PLEO</name>
<accession>A0A3M7MBB1</accession>
<dbReference type="GO" id="GO:0008270">
    <property type="term" value="F:zinc ion binding"/>
    <property type="evidence" value="ECO:0007669"/>
    <property type="project" value="TreeGrafter"/>
</dbReference>
<keyword evidence="6" id="KW-0812">Transmembrane</keyword>
<dbReference type="EMBL" id="KE747827">
    <property type="protein sequence ID" value="RMZ71728.1"/>
    <property type="molecule type" value="Genomic_DNA"/>
</dbReference>
<evidence type="ECO:0000256" key="3">
    <source>
        <dbReference type="ARBA" id="ARBA00022723"/>
    </source>
</evidence>
<sequence length="196" mass="21286">MNLIFATITPLFTAITLPFTAITLPFTAIPPRSKTIMSADTTDSSTLFQLPMHQYPPSLDVQSPPAYDAYSVPSDAQQYNDTIPPSFPPTYDAHYSAHTNAPPSDKPTTIPIICLQRTPMPVVCPACGCVGLTEIHSRAGHATHLSAFLCFYLCLCGVFLPYVTRGTKDIKHTCASCEVALATCHRSGTTEVHRIL</sequence>
<organism evidence="8 9">
    <name type="scientific">Pyrenophora seminiperda CCB06</name>
    <dbReference type="NCBI Taxonomy" id="1302712"/>
    <lineage>
        <taxon>Eukaryota</taxon>
        <taxon>Fungi</taxon>
        <taxon>Dikarya</taxon>
        <taxon>Ascomycota</taxon>
        <taxon>Pezizomycotina</taxon>
        <taxon>Dothideomycetes</taxon>
        <taxon>Pleosporomycetidae</taxon>
        <taxon>Pleosporales</taxon>
        <taxon>Pleosporineae</taxon>
        <taxon>Pleosporaceae</taxon>
        <taxon>Pyrenophora</taxon>
    </lineage>
</organism>
<evidence type="ECO:0000313" key="9">
    <source>
        <dbReference type="Proteomes" id="UP000265663"/>
    </source>
</evidence>
<evidence type="ECO:0000256" key="1">
    <source>
        <dbReference type="ARBA" id="ARBA00004170"/>
    </source>
</evidence>
<feature type="transmembrane region" description="Helical" evidence="6">
    <location>
        <begin position="145"/>
        <end position="163"/>
    </location>
</feature>
<proteinExistence type="inferred from homology"/>
<dbReference type="GO" id="GO:0016020">
    <property type="term" value="C:membrane"/>
    <property type="evidence" value="ECO:0007669"/>
    <property type="project" value="UniProtKB-SubCell"/>
</dbReference>
<dbReference type="OrthoDB" id="5599753at2759"/>
<reference evidence="8 9" key="1">
    <citation type="journal article" date="2014" name="PLoS ONE">
        <title>De novo Genome Assembly of the Fungal Plant Pathogen Pyrenophora semeniperda.</title>
        <authorList>
            <person name="Soliai M.M."/>
            <person name="Meyer S.E."/>
            <person name="Udall J.A."/>
            <person name="Elzinga D.E."/>
            <person name="Hermansen R.A."/>
            <person name="Bodily P.M."/>
            <person name="Hart A.A."/>
            <person name="Coleman C.E."/>
        </authorList>
    </citation>
    <scope>NUCLEOTIDE SEQUENCE [LARGE SCALE GENOMIC DNA]</scope>
    <source>
        <strain evidence="8 9">CCB06</strain>
        <tissue evidence="8">Mycelium</tissue>
    </source>
</reference>
<protein>
    <submittedName>
        <fullName evidence="8">LITAF-like zinc finger domain-containing</fullName>
    </submittedName>
</protein>
<keyword evidence="5 6" id="KW-0472">Membrane</keyword>
<evidence type="ECO:0000256" key="4">
    <source>
        <dbReference type="ARBA" id="ARBA00022833"/>
    </source>
</evidence>
<dbReference type="InterPro" id="IPR037519">
    <property type="entry name" value="LITAF_fam"/>
</dbReference>
<evidence type="ECO:0000313" key="8">
    <source>
        <dbReference type="EMBL" id="RMZ71728.1"/>
    </source>
</evidence>
<dbReference type="SMART" id="SM00714">
    <property type="entry name" value="LITAF"/>
    <property type="match status" value="1"/>
</dbReference>
<keyword evidence="9" id="KW-1185">Reference proteome</keyword>
<keyword evidence="4" id="KW-0862">Zinc</keyword>
<feature type="domain" description="LITAF" evidence="7">
    <location>
        <begin position="104"/>
        <end position="186"/>
    </location>
</feature>
<evidence type="ECO:0000256" key="2">
    <source>
        <dbReference type="ARBA" id="ARBA00005975"/>
    </source>
</evidence>
<gene>
    <name evidence="8" type="ORF">GMOD_00006872</name>
</gene>
<dbReference type="PANTHER" id="PTHR23292">
    <property type="entry name" value="LIPOPOLYSACCHARIDE-INDUCED TUMOR NECROSIS FACTOR-ALPHA FACTOR"/>
    <property type="match status" value="1"/>
</dbReference>
<keyword evidence="6" id="KW-1133">Transmembrane helix</keyword>
<comment type="similarity">
    <text evidence="2">Belongs to the CDIP1/LITAF family.</text>
</comment>
<comment type="subcellular location">
    <subcellularLocation>
        <location evidence="1">Membrane</location>
        <topology evidence="1">Peripheral membrane protein</topology>
    </subcellularLocation>
</comment>
<evidence type="ECO:0000256" key="6">
    <source>
        <dbReference type="SAM" id="Phobius"/>
    </source>
</evidence>